<accession>A0A562PV60</accession>
<protein>
    <submittedName>
        <fullName evidence="4">Glycerol dehydrogenase</fullName>
    </submittedName>
</protein>
<dbReference type="PANTHER" id="PTHR43616:SF5">
    <property type="entry name" value="GLYCEROL DEHYDROGENASE 1"/>
    <property type="match status" value="1"/>
</dbReference>
<keyword evidence="2" id="KW-0560">Oxidoreductase</keyword>
<dbReference type="SUPFAM" id="SSF56796">
    <property type="entry name" value="Dehydroquinate synthase-like"/>
    <property type="match status" value="1"/>
</dbReference>
<dbReference type="Proteomes" id="UP000316905">
    <property type="component" value="Unassembled WGS sequence"/>
</dbReference>
<dbReference type="GO" id="GO:0016614">
    <property type="term" value="F:oxidoreductase activity, acting on CH-OH group of donors"/>
    <property type="evidence" value="ECO:0007669"/>
    <property type="project" value="InterPro"/>
</dbReference>
<comment type="caution">
    <text evidence="4">The sequence shown here is derived from an EMBL/GenBank/DDBJ whole genome shotgun (WGS) entry which is preliminary data.</text>
</comment>
<keyword evidence="3" id="KW-0520">NAD</keyword>
<evidence type="ECO:0000313" key="4">
    <source>
        <dbReference type="EMBL" id="TWI48263.1"/>
    </source>
</evidence>
<organism evidence="4 5">
    <name type="scientific">Pseudomonas duriflava</name>
    <dbReference type="NCBI Taxonomy" id="459528"/>
    <lineage>
        <taxon>Bacteria</taxon>
        <taxon>Pseudomonadati</taxon>
        <taxon>Pseudomonadota</taxon>
        <taxon>Gammaproteobacteria</taxon>
        <taxon>Pseudomonadales</taxon>
        <taxon>Pseudomonadaceae</taxon>
        <taxon>Pseudomonas</taxon>
    </lineage>
</organism>
<evidence type="ECO:0000313" key="5">
    <source>
        <dbReference type="Proteomes" id="UP000316905"/>
    </source>
</evidence>
<evidence type="ECO:0000256" key="2">
    <source>
        <dbReference type="ARBA" id="ARBA00023002"/>
    </source>
</evidence>
<gene>
    <name evidence="4" type="ORF">IQ22_04178</name>
</gene>
<reference evidence="4 5" key="1">
    <citation type="journal article" date="2015" name="Stand. Genomic Sci.">
        <title>Genomic Encyclopedia of Bacterial and Archaeal Type Strains, Phase III: the genomes of soil and plant-associated and newly described type strains.</title>
        <authorList>
            <person name="Whitman W.B."/>
            <person name="Woyke T."/>
            <person name="Klenk H.P."/>
            <person name="Zhou Y."/>
            <person name="Lilburn T.G."/>
            <person name="Beck B.J."/>
            <person name="De Vos P."/>
            <person name="Vandamme P."/>
            <person name="Eisen J.A."/>
            <person name="Garrity G."/>
            <person name="Hugenholtz P."/>
            <person name="Kyrpides N.C."/>
        </authorList>
    </citation>
    <scope>NUCLEOTIDE SEQUENCE [LARGE SCALE GENOMIC DNA]</scope>
    <source>
        <strain evidence="4 5">CGMCC 1.6858</strain>
    </source>
</reference>
<dbReference type="AlphaFoldDB" id="A0A562PV60"/>
<keyword evidence="5" id="KW-1185">Reference proteome</keyword>
<proteinExistence type="predicted"/>
<sequence length="143" mass="15480">MLRTIRKYAAQATYAVENKVITAALENAIKATIYMSAVGAESGGCAVAHAIHNGMTLVHDLHGAQHGEKVVFGLFTQLVMEVTSVEEIDEVVDIPIAVGLPLTLEDLGVKSFIEDEWRKVAEAACEKNDTIHNMPFTVTSELV</sequence>
<dbReference type="RefSeq" id="WP_244309319.1">
    <property type="nucleotide sequence ID" value="NZ_VLKY01000020.1"/>
</dbReference>
<dbReference type="Gene3D" id="1.20.1090.10">
    <property type="entry name" value="Dehydroquinate synthase-like - alpha domain"/>
    <property type="match status" value="1"/>
</dbReference>
<dbReference type="InterPro" id="IPR016205">
    <property type="entry name" value="Glycerol_DH"/>
</dbReference>
<dbReference type="EMBL" id="VLKY01000020">
    <property type="protein sequence ID" value="TWI48263.1"/>
    <property type="molecule type" value="Genomic_DNA"/>
</dbReference>
<dbReference type="GO" id="GO:0046872">
    <property type="term" value="F:metal ion binding"/>
    <property type="evidence" value="ECO:0007669"/>
    <property type="project" value="UniProtKB-KW"/>
</dbReference>
<keyword evidence="1" id="KW-0479">Metal-binding</keyword>
<name>A0A562PV60_9PSED</name>
<evidence type="ECO:0000256" key="1">
    <source>
        <dbReference type="ARBA" id="ARBA00022723"/>
    </source>
</evidence>
<evidence type="ECO:0000256" key="3">
    <source>
        <dbReference type="ARBA" id="ARBA00023027"/>
    </source>
</evidence>
<dbReference type="PANTHER" id="PTHR43616">
    <property type="entry name" value="GLYCEROL DEHYDROGENASE"/>
    <property type="match status" value="1"/>
</dbReference>